<comment type="caution">
    <text evidence="15">The sequence shown here is derived from an EMBL/GenBank/DDBJ whole genome shotgun (WGS) entry which is preliminary data.</text>
</comment>
<evidence type="ECO:0000256" key="9">
    <source>
        <dbReference type="ARBA" id="ARBA00023034"/>
    </source>
</evidence>
<evidence type="ECO:0000256" key="7">
    <source>
        <dbReference type="ARBA" id="ARBA00022968"/>
    </source>
</evidence>
<dbReference type="Pfam" id="PF00852">
    <property type="entry name" value="Glyco_transf_10"/>
    <property type="match status" value="1"/>
</dbReference>
<comment type="similarity">
    <text evidence="3 12">Belongs to the glycosyltransferase 10 family.</text>
</comment>
<comment type="pathway">
    <text evidence="2">Protein modification; protein glycosylation.</text>
</comment>
<dbReference type="InterPro" id="IPR038577">
    <property type="entry name" value="GT10-like_C_sf"/>
</dbReference>
<keyword evidence="5 12" id="KW-0808">Transferase</keyword>
<keyword evidence="4 12" id="KW-0328">Glycosyltransferase</keyword>
<name>A0AAD9JSL2_9ANNE</name>
<dbReference type="GO" id="GO:0032580">
    <property type="term" value="C:Golgi cisterna membrane"/>
    <property type="evidence" value="ECO:0007669"/>
    <property type="project" value="UniProtKB-SubCell"/>
</dbReference>
<evidence type="ECO:0000256" key="6">
    <source>
        <dbReference type="ARBA" id="ARBA00022692"/>
    </source>
</evidence>
<evidence type="ECO:0000256" key="8">
    <source>
        <dbReference type="ARBA" id="ARBA00022989"/>
    </source>
</evidence>
<organism evidence="15 16">
    <name type="scientific">Paralvinella palmiformis</name>
    <dbReference type="NCBI Taxonomy" id="53620"/>
    <lineage>
        <taxon>Eukaryota</taxon>
        <taxon>Metazoa</taxon>
        <taxon>Spiralia</taxon>
        <taxon>Lophotrochozoa</taxon>
        <taxon>Annelida</taxon>
        <taxon>Polychaeta</taxon>
        <taxon>Sedentaria</taxon>
        <taxon>Canalipalpata</taxon>
        <taxon>Terebellida</taxon>
        <taxon>Terebelliformia</taxon>
        <taxon>Alvinellidae</taxon>
        <taxon>Paralvinella</taxon>
    </lineage>
</organism>
<dbReference type="PANTHER" id="PTHR48438:SF1">
    <property type="entry name" value="ALPHA-(1,3)-FUCOSYLTRANSFERASE C-RELATED"/>
    <property type="match status" value="1"/>
</dbReference>
<protein>
    <recommendedName>
        <fullName evidence="12">Fucosyltransferase</fullName>
        <ecNumber evidence="12">2.4.1.-</ecNumber>
    </recommendedName>
</protein>
<evidence type="ECO:0000259" key="13">
    <source>
        <dbReference type="Pfam" id="PF00852"/>
    </source>
</evidence>
<dbReference type="InterPro" id="IPR031481">
    <property type="entry name" value="Glyco_tran_10_N"/>
</dbReference>
<dbReference type="PANTHER" id="PTHR48438">
    <property type="entry name" value="ALPHA-(1,3)-FUCOSYLTRANSFERASE C-RELATED"/>
    <property type="match status" value="1"/>
</dbReference>
<dbReference type="Proteomes" id="UP001208570">
    <property type="component" value="Unassembled WGS sequence"/>
</dbReference>
<keyword evidence="6 12" id="KW-0812">Transmembrane</keyword>
<dbReference type="Pfam" id="PF17039">
    <property type="entry name" value="Glyco_tran_10_N"/>
    <property type="match status" value="1"/>
</dbReference>
<reference evidence="15" key="1">
    <citation type="journal article" date="2023" name="Mol. Biol. Evol.">
        <title>Third-Generation Sequencing Reveals the Adaptive Role of the Epigenome in Three Deep-Sea Polychaetes.</title>
        <authorList>
            <person name="Perez M."/>
            <person name="Aroh O."/>
            <person name="Sun Y."/>
            <person name="Lan Y."/>
            <person name="Juniper S.K."/>
            <person name="Young C.R."/>
            <person name="Angers B."/>
            <person name="Qian P.Y."/>
        </authorList>
    </citation>
    <scope>NUCLEOTIDE SEQUENCE</scope>
    <source>
        <strain evidence="15">P08H-3</strain>
    </source>
</reference>
<dbReference type="EMBL" id="JAODUP010000170">
    <property type="protein sequence ID" value="KAK2158457.1"/>
    <property type="molecule type" value="Genomic_DNA"/>
</dbReference>
<comment type="subcellular location">
    <subcellularLocation>
        <location evidence="1">Golgi apparatus membrane</location>
        <topology evidence="1">Single-pass type II membrane protein</topology>
    </subcellularLocation>
    <subcellularLocation>
        <location evidence="12">Golgi apparatus</location>
        <location evidence="12">Golgi stack membrane</location>
        <topology evidence="12">Single-pass type II membrane protein</topology>
    </subcellularLocation>
</comment>
<dbReference type="Gene3D" id="3.40.50.11660">
    <property type="entry name" value="Glycosyl transferase family 10, C-terminal domain"/>
    <property type="match status" value="1"/>
</dbReference>
<keyword evidence="7" id="KW-0735">Signal-anchor</keyword>
<feature type="domain" description="Fucosyltransferase N-terminal" evidence="14">
    <location>
        <begin position="113"/>
        <end position="222"/>
    </location>
</feature>
<evidence type="ECO:0000256" key="1">
    <source>
        <dbReference type="ARBA" id="ARBA00004323"/>
    </source>
</evidence>
<dbReference type="GO" id="GO:0000139">
    <property type="term" value="C:Golgi membrane"/>
    <property type="evidence" value="ECO:0007669"/>
    <property type="project" value="UniProtKB-SubCell"/>
</dbReference>
<evidence type="ECO:0000313" key="15">
    <source>
        <dbReference type="EMBL" id="KAK2158457.1"/>
    </source>
</evidence>
<keyword evidence="8" id="KW-1133">Transmembrane helix</keyword>
<evidence type="ECO:0000256" key="12">
    <source>
        <dbReference type="RuleBase" id="RU003832"/>
    </source>
</evidence>
<keyword evidence="9 12" id="KW-0333">Golgi apparatus</keyword>
<gene>
    <name evidence="15" type="ORF">LSH36_170g04045</name>
</gene>
<dbReference type="SUPFAM" id="SSF53756">
    <property type="entry name" value="UDP-Glycosyltransferase/glycogen phosphorylase"/>
    <property type="match status" value="1"/>
</dbReference>
<feature type="domain" description="Fucosyltransferase C-terminal" evidence="13">
    <location>
        <begin position="243"/>
        <end position="412"/>
    </location>
</feature>
<evidence type="ECO:0000256" key="10">
    <source>
        <dbReference type="ARBA" id="ARBA00023136"/>
    </source>
</evidence>
<dbReference type="AlphaFoldDB" id="A0AAD9JSL2"/>
<evidence type="ECO:0000256" key="3">
    <source>
        <dbReference type="ARBA" id="ARBA00008919"/>
    </source>
</evidence>
<dbReference type="FunFam" id="3.40.50.11660:FF:000004">
    <property type="entry name" value="Glycoprotein 3-alpha-L-fucosyltransferase A"/>
    <property type="match status" value="1"/>
</dbReference>
<evidence type="ECO:0000256" key="11">
    <source>
        <dbReference type="ARBA" id="ARBA00023180"/>
    </source>
</evidence>
<accession>A0AAD9JSL2</accession>
<keyword evidence="10" id="KW-0472">Membrane</keyword>
<dbReference type="InterPro" id="IPR001503">
    <property type="entry name" value="Glyco_trans_10"/>
</dbReference>
<dbReference type="EC" id="2.4.1.-" evidence="12"/>
<dbReference type="InterPro" id="IPR055270">
    <property type="entry name" value="Glyco_tran_10_C"/>
</dbReference>
<proteinExistence type="inferred from homology"/>
<evidence type="ECO:0000256" key="4">
    <source>
        <dbReference type="ARBA" id="ARBA00022676"/>
    </source>
</evidence>
<dbReference type="GO" id="GO:0008417">
    <property type="term" value="F:fucosyltransferase activity"/>
    <property type="evidence" value="ECO:0007669"/>
    <property type="project" value="InterPro"/>
</dbReference>
<keyword evidence="11" id="KW-0325">Glycoprotein</keyword>
<evidence type="ECO:0000256" key="5">
    <source>
        <dbReference type="ARBA" id="ARBA00022679"/>
    </source>
</evidence>
<evidence type="ECO:0000259" key="14">
    <source>
        <dbReference type="Pfam" id="PF17039"/>
    </source>
</evidence>
<keyword evidence="16" id="KW-1185">Reference proteome</keyword>
<sequence>MEASCVGVFMVEDECNWLRYGNYHGTDPLIRDKHRPLDHGDDCRKISHTMIKLRYHTKLIVLSAVVVGLIYVIQPSRSSTHPSKIKYKKNANCIPSHNQTNFSDTINTNITTLKTILFWTPYFHSETWDFETLGRAPFEHQLCRHRCMATTDRTKVTSVEAVLFHFADVDVDNWPAKLPEDVIKVLVVHEPPPVTGKRMFGFDGRVHYVMSYRRDSDFYAPYRVIRPMTAQDPPRYVPRVPLSARNKSVVWVVSRCKAASHREKYVEELAKHIDIDVYGQCGSHSCPKEQWHLCFERFASNYKFYLSFENSLCRDYISEKFFEPLRHDIIPVVLGERDSVLSEHLTPEAYINARNFESPKTLAAYLRRVASDEKLFNKYFEWKPKYEILSTHGPLTSGLCQLCDWLNARDNHVMFNYRSDVSKWWYDGVCDNDFVLRQLKKIR</sequence>
<evidence type="ECO:0000313" key="16">
    <source>
        <dbReference type="Proteomes" id="UP001208570"/>
    </source>
</evidence>
<evidence type="ECO:0000256" key="2">
    <source>
        <dbReference type="ARBA" id="ARBA00004922"/>
    </source>
</evidence>